<reference evidence="1" key="1">
    <citation type="submission" date="2023-01" db="EMBL/GenBank/DDBJ databases">
        <authorList>
            <person name="Piombo E."/>
        </authorList>
    </citation>
    <scope>NUCLEOTIDE SEQUENCE</scope>
</reference>
<evidence type="ECO:0000313" key="2">
    <source>
        <dbReference type="Proteomes" id="UP001160390"/>
    </source>
</evidence>
<name>A0AA35Q4H9_9HYPO</name>
<comment type="caution">
    <text evidence="1">The sequence shown here is derived from an EMBL/GenBank/DDBJ whole genome shotgun (WGS) entry which is preliminary data.</text>
</comment>
<dbReference type="AlphaFoldDB" id="A0AA35Q4H9"/>
<sequence>MEGLEVLYRTNTICIDSPILLNGLQDILSLEKLSFLTSLEITVTPILHPAYFFEGLYDDSRLKQGSILFPSMRQLHFVIDHHQRSSVNYYGVVNYPILYGLVKLLVFPGTEVIISCGGKREYLVYSERPYGECWEPGSTLPYELLE</sequence>
<accession>A0AA35Q4H9</accession>
<keyword evidence="2" id="KW-1185">Reference proteome</keyword>
<gene>
    <name evidence="1" type="ORF">CCHLO57077_00017495</name>
</gene>
<evidence type="ECO:0000313" key="1">
    <source>
        <dbReference type="EMBL" id="CAI6091397.1"/>
    </source>
</evidence>
<dbReference type="Proteomes" id="UP001160390">
    <property type="component" value="Unassembled WGS sequence"/>
</dbReference>
<dbReference type="EMBL" id="CABFNP030001122">
    <property type="protein sequence ID" value="CAI6091397.1"/>
    <property type="molecule type" value="Genomic_DNA"/>
</dbReference>
<organism evidence="1 2">
    <name type="scientific">Clonostachys chloroleuca</name>
    <dbReference type="NCBI Taxonomy" id="1926264"/>
    <lineage>
        <taxon>Eukaryota</taxon>
        <taxon>Fungi</taxon>
        <taxon>Dikarya</taxon>
        <taxon>Ascomycota</taxon>
        <taxon>Pezizomycotina</taxon>
        <taxon>Sordariomycetes</taxon>
        <taxon>Hypocreomycetidae</taxon>
        <taxon>Hypocreales</taxon>
        <taxon>Bionectriaceae</taxon>
        <taxon>Clonostachys</taxon>
    </lineage>
</organism>
<protein>
    <submittedName>
        <fullName evidence="1">Uncharacterized protein</fullName>
    </submittedName>
</protein>
<proteinExistence type="predicted"/>